<dbReference type="AlphaFoldDB" id="A0A419UWJ2"/>
<dbReference type="Proteomes" id="UP000285120">
    <property type="component" value="Unassembled WGS sequence"/>
</dbReference>
<dbReference type="SUPFAM" id="SSF81301">
    <property type="entry name" value="Nucleotidyltransferase"/>
    <property type="match status" value="1"/>
</dbReference>
<accession>A0A419UWJ2</accession>
<dbReference type="RefSeq" id="WP_120194062.1">
    <property type="nucleotide sequence ID" value="NZ_RAPK01000011.1"/>
</dbReference>
<protein>
    <submittedName>
        <fullName evidence="1">Aminoglycoside 6-adenylyltransferase</fullName>
    </submittedName>
</protein>
<dbReference type="SUPFAM" id="SSF81631">
    <property type="entry name" value="PAP/OAS1 substrate-binding domain"/>
    <property type="match status" value="1"/>
</dbReference>
<evidence type="ECO:0000313" key="2">
    <source>
        <dbReference type="Proteomes" id="UP000285120"/>
    </source>
</evidence>
<dbReference type="Gene3D" id="1.20.120.330">
    <property type="entry name" value="Nucleotidyltransferases domain 2"/>
    <property type="match status" value="1"/>
</dbReference>
<dbReference type="Gene3D" id="3.30.460.10">
    <property type="entry name" value="Beta Polymerase, domain 2"/>
    <property type="match status" value="1"/>
</dbReference>
<name>A0A419UWJ2_9BACL</name>
<dbReference type="InterPro" id="IPR043519">
    <property type="entry name" value="NT_sf"/>
</dbReference>
<proteinExistence type="predicted"/>
<dbReference type="InterPro" id="IPR007530">
    <property type="entry name" value="Aminoglycoside_adenylylTfrase"/>
</dbReference>
<organism evidence="1 2">
    <name type="scientific">Sinobaca qinghaiensis</name>
    <dbReference type="NCBI Taxonomy" id="342944"/>
    <lineage>
        <taxon>Bacteria</taxon>
        <taxon>Bacillati</taxon>
        <taxon>Bacillota</taxon>
        <taxon>Bacilli</taxon>
        <taxon>Bacillales</taxon>
        <taxon>Sporolactobacillaceae</taxon>
        <taxon>Sinobaca</taxon>
    </lineage>
</organism>
<sequence>MRNQEEMITLLFKKAQADPAVRAACLNGSRVNPTSRQDLLQDFDVVYVVNDLEPFIRQREWLQEFGDLLIMQTPDEMNGGSGRRHKFAFLMLFTDGIRIDLTLLLKAGVTDYINEDSLTVVLLDKDALFPALPPPSEQTHYVQTPDRQAFRDCCNEFWWVSTYAAKGAWRSEVLYAMDHLAVMREMLLRMTTWYAGASHSFPINIGKSYKHLPLYVSGDIWKRLQDTFPEAAVAPIWEAVFHMSDLFLDITLHTADLLELEVSAEEAQNVYRYLQHLHQLPQNTSKWNLHL</sequence>
<keyword evidence="2" id="KW-1185">Reference proteome</keyword>
<keyword evidence="1" id="KW-0548">Nucleotidyltransferase</keyword>
<evidence type="ECO:0000313" key="1">
    <source>
        <dbReference type="EMBL" id="RKD69495.1"/>
    </source>
</evidence>
<keyword evidence="1" id="KW-0808">Transferase</keyword>
<comment type="caution">
    <text evidence="1">The sequence shown here is derived from an EMBL/GenBank/DDBJ whole genome shotgun (WGS) entry which is preliminary data.</text>
</comment>
<dbReference type="EMBL" id="RAPK01000011">
    <property type="protein sequence ID" value="RKD69495.1"/>
    <property type="molecule type" value="Genomic_DNA"/>
</dbReference>
<dbReference type="GO" id="GO:0016779">
    <property type="term" value="F:nucleotidyltransferase activity"/>
    <property type="evidence" value="ECO:0007669"/>
    <property type="project" value="UniProtKB-KW"/>
</dbReference>
<gene>
    <name evidence="1" type="ORF">ATL39_2914</name>
</gene>
<dbReference type="Pfam" id="PF04439">
    <property type="entry name" value="Adenyl_transf"/>
    <property type="match status" value="1"/>
</dbReference>
<dbReference type="OrthoDB" id="9776406at2"/>
<reference evidence="1 2" key="1">
    <citation type="submission" date="2018-09" db="EMBL/GenBank/DDBJ databases">
        <title>Genomic Encyclopedia of Archaeal and Bacterial Type Strains, Phase II (KMG-II): from individual species to whole genera.</title>
        <authorList>
            <person name="Goeker M."/>
        </authorList>
    </citation>
    <scope>NUCLEOTIDE SEQUENCE [LARGE SCALE GENOMIC DNA]</scope>
    <source>
        <strain evidence="1 2">DSM 17008</strain>
    </source>
</reference>